<feature type="region of interest" description="Disordered" evidence="1">
    <location>
        <begin position="336"/>
        <end position="365"/>
    </location>
</feature>
<organism evidence="2 3">
    <name type="scientific">Trametes coccinea (strain BRFM310)</name>
    <name type="common">Pycnoporus coccineus</name>
    <dbReference type="NCBI Taxonomy" id="1353009"/>
    <lineage>
        <taxon>Eukaryota</taxon>
        <taxon>Fungi</taxon>
        <taxon>Dikarya</taxon>
        <taxon>Basidiomycota</taxon>
        <taxon>Agaricomycotina</taxon>
        <taxon>Agaricomycetes</taxon>
        <taxon>Polyporales</taxon>
        <taxon>Polyporaceae</taxon>
        <taxon>Trametes</taxon>
    </lineage>
</organism>
<feature type="compositionally biased region" description="Polar residues" evidence="1">
    <location>
        <begin position="348"/>
        <end position="365"/>
    </location>
</feature>
<name>A0A1Y2IRS0_TRAC3</name>
<proteinExistence type="predicted"/>
<accession>A0A1Y2IRS0</accession>
<keyword evidence="3" id="KW-1185">Reference proteome</keyword>
<evidence type="ECO:0000313" key="2">
    <source>
        <dbReference type="EMBL" id="OSD03363.1"/>
    </source>
</evidence>
<gene>
    <name evidence="2" type="ORF">PYCCODRAFT_1477210</name>
</gene>
<dbReference type="Pfam" id="PF12298">
    <property type="entry name" value="Bot1p"/>
    <property type="match status" value="1"/>
</dbReference>
<sequence>MARKKWFKFFGHDLQCSPISLRLLVDPLDKSVLGGDPSYAVWLRTEGAKFKDPFKPNNWLGGEPFPLNPTFKPPTPISDAVRTAIWNEYMLDPVKFNVRVLAQRHGLSIARVDAILRLKGLEQQWKKEVSTCSYCYGLCDENFIIIRVWKTSSVPYITRAMVTNLFSTPSEPPILSKRFLYRRTDHRSQGKQLQTGFLKGMEYILGVTDKQSSRRALRSAAAELGEDAVEADAVSEATKSRARDRYQRLFWEPVTEGKTPVVPNSLARAAVDAVNTVAAREASKLKKLRNLSTEPQPEHVIERPGRPTIRFVDVGAKFIDVDDRLKRINAAKRRQVMKRRRRVRDTVGAQSQQNESQVTQGELDV</sequence>
<dbReference type="GO" id="GO:0003735">
    <property type="term" value="F:structural constituent of ribosome"/>
    <property type="evidence" value="ECO:0007669"/>
    <property type="project" value="TreeGrafter"/>
</dbReference>
<dbReference type="GO" id="GO:0005763">
    <property type="term" value="C:mitochondrial small ribosomal subunit"/>
    <property type="evidence" value="ECO:0007669"/>
    <property type="project" value="TreeGrafter"/>
</dbReference>
<evidence type="ECO:0000256" key="1">
    <source>
        <dbReference type="SAM" id="MobiDB-lite"/>
    </source>
</evidence>
<protein>
    <submittedName>
        <fullName evidence="2">Uncharacterized protein</fullName>
    </submittedName>
</protein>
<evidence type="ECO:0000313" key="3">
    <source>
        <dbReference type="Proteomes" id="UP000193067"/>
    </source>
</evidence>
<reference evidence="2 3" key="1">
    <citation type="journal article" date="2015" name="Biotechnol. Biofuels">
        <title>Enhanced degradation of softwood versus hardwood by the white-rot fungus Pycnoporus coccineus.</title>
        <authorList>
            <person name="Couturier M."/>
            <person name="Navarro D."/>
            <person name="Chevret D."/>
            <person name="Henrissat B."/>
            <person name="Piumi F."/>
            <person name="Ruiz-Duenas F.J."/>
            <person name="Martinez A.T."/>
            <person name="Grigoriev I.V."/>
            <person name="Riley R."/>
            <person name="Lipzen A."/>
            <person name="Berrin J.G."/>
            <person name="Master E.R."/>
            <person name="Rosso M.N."/>
        </authorList>
    </citation>
    <scope>NUCLEOTIDE SEQUENCE [LARGE SCALE GENOMIC DNA]</scope>
    <source>
        <strain evidence="2 3">BRFM310</strain>
    </source>
</reference>
<dbReference type="OrthoDB" id="10052321at2759"/>
<dbReference type="InterPro" id="IPR021036">
    <property type="entry name" value="Ribosomal_mS45"/>
</dbReference>
<dbReference type="GO" id="GO:0032543">
    <property type="term" value="P:mitochondrial translation"/>
    <property type="evidence" value="ECO:0007669"/>
    <property type="project" value="TreeGrafter"/>
</dbReference>
<dbReference type="EMBL" id="KZ084101">
    <property type="protein sequence ID" value="OSD03363.1"/>
    <property type="molecule type" value="Genomic_DNA"/>
</dbReference>
<dbReference type="PANTHER" id="PTHR28158:SF1">
    <property type="entry name" value="SMALL RIBOSOMAL SUBUNIT PROTEIN MS45"/>
    <property type="match status" value="1"/>
</dbReference>
<dbReference type="AlphaFoldDB" id="A0A1Y2IRS0"/>
<dbReference type="PANTHER" id="PTHR28158">
    <property type="entry name" value="37S RIBOSOMAL PROTEIN S35, MITOCHONDRIAL"/>
    <property type="match status" value="1"/>
</dbReference>
<dbReference type="Proteomes" id="UP000193067">
    <property type="component" value="Unassembled WGS sequence"/>
</dbReference>